<feature type="transmembrane region" description="Helical" evidence="1">
    <location>
        <begin position="94"/>
        <end position="115"/>
    </location>
</feature>
<sequence>MTIRECKERLLSWIPQSASSQIFLSVTLFETIMQVPSWPPPLASPARRLTRSTFGVAPNSAYSDSCIVAVLLNSFEDHIFQTVLKRNEDSVLPVYMGLFILAHVVQLVLAMDAIVAKNTIQVVALIMFNTLFLAYSIVQILEIKTLIANGVLRILVWLIPGMILVTQITYLATFWFIYRDFGWQVFKRIGADRGIKKAYMWYQVFLMVARSIVFSTHPSFSLVTRITDVFFFLAFSLQLVFLVLKQNDIERWLTVAALPATAAILVCGYLSVRKEQRSLYWIFTVGCALGLIYFSYKLVRIYQLRSTDYILVFKSLTVFAALCFAALVWTITTSTICYRNFGRGLRYHLMRNKVKLVEDNDIDGNSMTTTGNSYKLEHRMSLD</sequence>
<name>A0A238FFV0_9BASI</name>
<feature type="transmembrane region" description="Helical" evidence="1">
    <location>
        <begin position="222"/>
        <end position="244"/>
    </location>
</feature>
<keyword evidence="3" id="KW-1185">Reference proteome</keyword>
<dbReference type="GO" id="GO:0005794">
    <property type="term" value="C:Golgi apparatus"/>
    <property type="evidence" value="ECO:0007669"/>
    <property type="project" value="TreeGrafter"/>
</dbReference>
<dbReference type="PANTHER" id="PTHR34391:SF2">
    <property type="entry name" value="TRP C-TERMINAL DOMAIN-CONTAINING PROTEIN"/>
    <property type="match status" value="1"/>
</dbReference>
<accession>A0A238FFV0</accession>
<evidence type="ECO:0000313" key="3">
    <source>
        <dbReference type="Proteomes" id="UP000198372"/>
    </source>
</evidence>
<feature type="transmembrane region" description="Helical" evidence="1">
    <location>
        <begin position="251"/>
        <end position="272"/>
    </location>
</feature>
<feature type="transmembrane region" description="Helical" evidence="1">
    <location>
        <begin position="311"/>
        <end position="331"/>
    </location>
</feature>
<proteinExistence type="predicted"/>
<evidence type="ECO:0000256" key="1">
    <source>
        <dbReference type="SAM" id="Phobius"/>
    </source>
</evidence>
<reference evidence="3" key="1">
    <citation type="submission" date="2016-09" db="EMBL/GenBank/DDBJ databases">
        <authorList>
            <person name="Jeantristanb JTB J.-T."/>
            <person name="Ricardo R."/>
        </authorList>
    </citation>
    <scope>NUCLEOTIDE SEQUENCE [LARGE SCALE GENOMIC DNA]</scope>
</reference>
<organism evidence="2 3">
    <name type="scientific">Microbotryum intermedium</name>
    <dbReference type="NCBI Taxonomy" id="269621"/>
    <lineage>
        <taxon>Eukaryota</taxon>
        <taxon>Fungi</taxon>
        <taxon>Dikarya</taxon>
        <taxon>Basidiomycota</taxon>
        <taxon>Pucciniomycotina</taxon>
        <taxon>Microbotryomycetes</taxon>
        <taxon>Microbotryales</taxon>
        <taxon>Microbotryaceae</taxon>
        <taxon>Microbotryum</taxon>
    </lineage>
</organism>
<dbReference type="PANTHER" id="PTHR34391">
    <property type="entry name" value="UPF0658 GOLGI APPARATUS MEMBRANE PROTEIN C1952.10C-RELATED"/>
    <property type="match status" value="1"/>
</dbReference>
<feature type="transmembrane region" description="Helical" evidence="1">
    <location>
        <begin position="278"/>
        <end position="299"/>
    </location>
</feature>
<dbReference type="InterPro" id="IPR040410">
    <property type="entry name" value="UPF0658_Golgi"/>
</dbReference>
<dbReference type="AlphaFoldDB" id="A0A238FFV0"/>
<keyword evidence="1" id="KW-0472">Membrane</keyword>
<feature type="transmembrane region" description="Helical" evidence="1">
    <location>
        <begin position="122"/>
        <end position="142"/>
    </location>
</feature>
<keyword evidence="1" id="KW-1133">Transmembrane helix</keyword>
<dbReference type="OrthoDB" id="2448307at2759"/>
<evidence type="ECO:0000313" key="2">
    <source>
        <dbReference type="EMBL" id="SCV72690.1"/>
    </source>
</evidence>
<protein>
    <submittedName>
        <fullName evidence="2">BQ2448_4227 protein</fullName>
    </submittedName>
</protein>
<dbReference type="EMBL" id="FMSP01000009">
    <property type="protein sequence ID" value="SCV72690.1"/>
    <property type="molecule type" value="Genomic_DNA"/>
</dbReference>
<gene>
    <name evidence="2" type="ORF">BQ2448_4227</name>
</gene>
<feature type="transmembrane region" description="Helical" evidence="1">
    <location>
        <begin position="199"/>
        <end position="216"/>
    </location>
</feature>
<keyword evidence="1" id="KW-0812">Transmembrane</keyword>
<dbReference type="Proteomes" id="UP000198372">
    <property type="component" value="Unassembled WGS sequence"/>
</dbReference>
<feature type="transmembrane region" description="Helical" evidence="1">
    <location>
        <begin position="154"/>
        <end position="178"/>
    </location>
</feature>